<dbReference type="Gene3D" id="3.30.70.1320">
    <property type="entry name" value="Multidrug efflux transporter AcrB pore domain like"/>
    <property type="match status" value="1"/>
</dbReference>
<dbReference type="Proteomes" id="UP000308196">
    <property type="component" value="Chromosome"/>
</dbReference>
<proteinExistence type="predicted"/>
<dbReference type="AlphaFoldDB" id="A0A4U9W1Y9"/>
<dbReference type="GO" id="GO:0042910">
    <property type="term" value="F:xenobiotic transmembrane transporter activity"/>
    <property type="evidence" value="ECO:0007669"/>
    <property type="project" value="TreeGrafter"/>
</dbReference>
<evidence type="ECO:0000256" key="2">
    <source>
        <dbReference type="ARBA" id="ARBA00022448"/>
    </source>
</evidence>
<dbReference type="Gene3D" id="1.20.1640.10">
    <property type="entry name" value="Multidrug efflux transporter AcrB transmembrane domain"/>
    <property type="match status" value="2"/>
</dbReference>
<reference evidence="9 10" key="1">
    <citation type="submission" date="2019-05" db="EMBL/GenBank/DDBJ databases">
        <authorList>
            <consortium name="Pathogen Informatics"/>
        </authorList>
    </citation>
    <scope>NUCLEOTIDE SEQUENCE [LARGE SCALE GENOMIC DNA]</scope>
    <source>
        <strain evidence="9 10">NCTC11429</strain>
    </source>
</reference>
<evidence type="ECO:0000313" key="9">
    <source>
        <dbReference type="EMBL" id="VTR52381.1"/>
    </source>
</evidence>
<protein>
    <submittedName>
        <fullName evidence="9">Efflux pump membrane transporter BepE</fullName>
    </submittedName>
</protein>
<feature type="transmembrane region" description="Helical" evidence="8">
    <location>
        <begin position="466"/>
        <end position="493"/>
    </location>
</feature>
<dbReference type="Pfam" id="PF00873">
    <property type="entry name" value="ACR_tran"/>
    <property type="match status" value="1"/>
</dbReference>
<feature type="transmembrane region" description="Helical" evidence="8">
    <location>
        <begin position="885"/>
        <end position="905"/>
    </location>
</feature>
<dbReference type="FunFam" id="1.20.1640.10:FF:000001">
    <property type="entry name" value="Efflux pump membrane transporter"/>
    <property type="match status" value="1"/>
</dbReference>
<feature type="transmembrane region" description="Helical" evidence="8">
    <location>
        <begin position="957"/>
        <end position="978"/>
    </location>
</feature>
<evidence type="ECO:0000256" key="1">
    <source>
        <dbReference type="ARBA" id="ARBA00004429"/>
    </source>
</evidence>
<evidence type="ECO:0000313" key="10">
    <source>
        <dbReference type="Proteomes" id="UP000308196"/>
    </source>
</evidence>
<dbReference type="Gene3D" id="3.30.2090.10">
    <property type="entry name" value="Multidrug efflux transporter AcrB TolC docking domain, DN and DC subdomains"/>
    <property type="match status" value="2"/>
</dbReference>
<dbReference type="PRINTS" id="PR00702">
    <property type="entry name" value="ACRIFLAVINRP"/>
</dbReference>
<gene>
    <name evidence="9" type="primary">bepE_5</name>
    <name evidence="9" type="ORF">NCTC11429_04572</name>
</gene>
<feature type="transmembrane region" description="Helical" evidence="8">
    <location>
        <begin position="363"/>
        <end position="383"/>
    </location>
</feature>
<dbReference type="RefSeq" id="WP_028070244.1">
    <property type="nucleotide sequence ID" value="NZ_LR590484.1"/>
</dbReference>
<dbReference type="PANTHER" id="PTHR32063:SF28">
    <property type="entry name" value="BLR2861 PROTEIN"/>
    <property type="match status" value="1"/>
</dbReference>
<feature type="transmembrane region" description="Helical" evidence="8">
    <location>
        <begin position="911"/>
        <end position="936"/>
    </location>
</feature>
<dbReference type="GeneID" id="78465150"/>
<keyword evidence="4" id="KW-0997">Cell inner membrane</keyword>
<dbReference type="SUPFAM" id="SSF82714">
    <property type="entry name" value="Multidrug efflux transporter AcrB TolC docking domain, DN and DC subdomains"/>
    <property type="match status" value="2"/>
</dbReference>
<evidence type="ECO:0000256" key="3">
    <source>
        <dbReference type="ARBA" id="ARBA00022475"/>
    </source>
</evidence>
<dbReference type="InterPro" id="IPR001036">
    <property type="entry name" value="Acrflvin-R"/>
</dbReference>
<evidence type="ECO:0000256" key="5">
    <source>
        <dbReference type="ARBA" id="ARBA00022692"/>
    </source>
</evidence>
<keyword evidence="7 8" id="KW-0472">Membrane</keyword>
<accession>A0A4U9W1Y9</accession>
<dbReference type="InterPro" id="IPR027463">
    <property type="entry name" value="AcrB_DN_DC_subdom"/>
</dbReference>
<keyword evidence="3" id="KW-1003">Cell membrane</keyword>
<feature type="transmembrane region" description="Helical" evidence="8">
    <location>
        <begin position="434"/>
        <end position="454"/>
    </location>
</feature>
<keyword evidence="5 8" id="KW-0812">Transmembrane</keyword>
<feature type="transmembrane region" description="Helical" evidence="8">
    <location>
        <begin position="984"/>
        <end position="1007"/>
    </location>
</feature>
<feature type="transmembrane region" description="Helical" evidence="8">
    <location>
        <begin position="340"/>
        <end position="356"/>
    </location>
</feature>
<dbReference type="GO" id="GO:0005886">
    <property type="term" value="C:plasma membrane"/>
    <property type="evidence" value="ECO:0007669"/>
    <property type="project" value="UniProtKB-SubCell"/>
</dbReference>
<dbReference type="PANTHER" id="PTHR32063">
    <property type="match status" value="1"/>
</dbReference>
<feature type="transmembrane region" description="Helical" evidence="8">
    <location>
        <begin position="529"/>
        <end position="546"/>
    </location>
</feature>
<feature type="transmembrane region" description="Helical" evidence="8">
    <location>
        <begin position="389"/>
        <end position="413"/>
    </location>
</feature>
<feature type="transmembrane region" description="Helical" evidence="8">
    <location>
        <begin position="859"/>
        <end position="878"/>
    </location>
</feature>
<name>A0A4U9W1Y9_9SPHI</name>
<dbReference type="Gene3D" id="3.30.70.1440">
    <property type="entry name" value="Multidrug efflux transporter AcrB pore domain"/>
    <property type="match status" value="1"/>
</dbReference>
<dbReference type="Gene3D" id="3.30.70.1430">
    <property type="entry name" value="Multidrug efflux transporter AcrB pore domain"/>
    <property type="match status" value="2"/>
</dbReference>
<dbReference type="SUPFAM" id="SSF82866">
    <property type="entry name" value="Multidrug efflux transporter AcrB transmembrane domain"/>
    <property type="match status" value="2"/>
</dbReference>
<evidence type="ECO:0000256" key="6">
    <source>
        <dbReference type="ARBA" id="ARBA00022989"/>
    </source>
</evidence>
<keyword evidence="2" id="KW-0813">Transport</keyword>
<organism evidence="9 10">
    <name type="scientific">Sphingobacterium thalpophilum</name>
    <dbReference type="NCBI Taxonomy" id="259"/>
    <lineage>
        <taxon>Bacteria</taxon>
        <taxon>Pseudomonadati</taxon>
        <taxon>Bacteroidota</taxon>
        <taxon>Sphingobacteriia</taxon>
        <taxon>Sphingobacteriales</taxon>
        <taxon>Sphingobacteriaceae</taxon>
        <taxon>Sphingobacterium</taxon>
    </lineage>
</organism>
<evidence type="ECO:0000256" key="7">
    <source>
        <dbReference type="ARBA" id="ARBA00023136"/>
    </source>
</evidence>
<evidence type="ECO:0000256" key="4">
    <source>
        <dbReference type="ARBA" id="ARBA00022519"/>
    </source>
</evidence>
<dbReference type="KEGG" id="stha:NCTC11429_04572"/>
<dbReference type="EMBL" id="LR590484">
    <property type="protein sequence ID" value="VTR52381.1"/>
    <property type="molecule type" value="Genomic_DNA"/>
</dbReference>
<evidence type="ECO:0000256" key="8">
    <source>
        <dbReference type="SAM" id="Phobius"/>
    </source>
</evidence>
<keyword evidence="6 8" id="KW-1133">Transmembrane helix</keyword>
<dbReference type="STRING" id="1123265.GCA_000686625_03496"/>
<comment type="subcellular location">
    <subcellularLocation>
        <location evidence="1">Cell inner membrane</location>
        <topology evidence="1">Multi-pass membrane protein</topology>
    </subcellularLocation>
</comment>
<dbReference type="SUPFAM" id="SSF82693">
    <property type="entry name" value="Multidrug efflux transporter AcrB pore domain, PN1, PN2, PC1 and PC2 subdomains"/>
    <property type="match status" value="3"/>
</dbReference>
<feature type="transmembrane region" description="Helical" evidence="8">
    <location>
        <begin position="12"/>
        <end position="29"/>
    </location>
</feature>
<sequence>MSISSLSIKKPVLAAVFSLLLVILGIVGWKQLGVREFPLTEPPVISVITFYPGASPDVIASKLTRPMEESIAEASGIRTISSESREQVSVISIEFNRETDIEDALNDVRDKVAKSRKQLPADVDPPIVQKATSADNLVAFLEVESDTKDIKEVSHIASTVIKDRMQSIPGINNVAIVGEHKYAMRLRFDPVKLASYQLTPEDIRAALLRENIDLPSGRIEGESSELSIRTLGRLTTEDDFNEMLIKQTGHTIIKLKDIGIAQLGEMNERTAIINETGNLNRVGIGVAIQIQRDANAIEVVDEFYRRLEQLKKDIPTDYRLIVGFDFTRSVRESIKEVEETLFIAFGLVVLIIFLFLRDWRSTIIPVLAIPVSILSAFFIMYIAGFSINVLTLLGLVLAIGLVVDDAIVVLENIYKKIEEGIPPIQAAFKGSKEIYFAVISTTITLAAVFLPIVFMGGISGQLFLEFAIVVSGSVLVSAFVALTLTPMLSAYFLKKKEGPSWFYRVTEPFFVRLNNGYAYLLIAFMKVRWLAWIFLIATTGLIYYVGRQLPSELAPIEDRSNMNLIAIAPEGVSFDYMKKKMIEVGKYVNDSTDGLYQTYSMVAISFIPAPAPVNVAVQSIYLKDPKERKKSIQDLYNQYAAASGNFRGFLLFPYLPPTIGTRYGGGMPVQFVLQAQNLDTLTAALPKFLGAVRQSKKLMFADSDLKINKPEVKITIDRQKAALMGVSIEEVARTLQLSLSGQRYGYFLRDDRQYEVIGQLSRPYRNDIQDLNGIYVHSTKGKMIPLNNLITFEEAVSPAAIYRYDQYTSATISAAPAPGVSLAEAIQEIEKIKVEVLGGNFKSSLAGQSRDYTESQGNITFTLVLALILIYMILAAQFESLRDPLTIMLTVPMAVTGAVLSLHWFGQSLNVFSQIGIITLVGLITKNGILIVEFANHLKETGVSKYQAAISAAEQRFRPILMTSLAMIFGALPIALTANSRQSLGIVIAGGLVFSGILTLFIIPAVYSYLSSSKRRLVVDEEATETGKELAHEQGF</sequence>